<proteinExistence type="predicted"/>
<gene>
    <name evidence="1" type="ORF">UX47_C0006G0126</name>
</gene>
<accession>A0A0G1SIM1</accession>
<sequence length="112" mass="13094">MDLYLVFKNDKHQFLTDPAPEQMEGAEVLARRLNLSLGCLERAKFLLLEVAAFDMFKRSLEKMLPDRPVFFFQMAKEFDSQVPPAFLINWRAMAEFGLRVLQNHYQQLPTLA</sequence>
<reference evidence="1 2" key="1">
    <citation type="journal article" date="2015" name="Nature">
        <title>rRNA introns, odd ribosomes, and small enigmatic genomes across a large radiation of phyla.</title>
        <authorList>
            <person name="Brown C.T."/>
            <person name="Hug L.A."/>
            <person name="Thomas B.C."/>
            <person name="Sharon I."/>
            <person name="Castelle C.J."/>
            <person name="Singh A."/>
            <person name="Wilkins M.J."/>
            <person name="Williams K.H."/>
            <person name="Banfield J.F."/>
        </authorList>
    </citation>
    <scope>NUCLEOTIDE SEQUENCE [LARGE SCALE GENOMIC DNA]</scope>
</reference>
<dbReference type="EMBL" id="LCMI01000006">
    <property type="protein sequence ID" value="KKU33155.1"/>
    <property type="molecule type" value="Genomic_DNA"/>
</dbReference>
<protein>
    <submittedName>
        <fullName evidence="1">Uncharacterized protein</fullName>
    </submittedName>
</protein>
<name>A0A0G1SIM1_9BACT</name>
<organism evidence="1 2">
    <name type="scientific">Candidatus Collierbacteria bacterium GW2011_GWA2_46_26</name>
    <dbReference type="NCBI Taxonomy" id="1618381"/>
    <lineage>
        <taxon>Bacteria</taxon>
        <taxon>Candidatus Collieribacteriota</taxon>
    </lineage>
</organism>
<dbReference type="Proteomes" id="UP000034794">
    <property type="component" value="Unassembled WGS sequence"/>
</dbReference>
<evidence type="ECO:0000313" key="1">
    <source>
        <dbReference type="EMBL" id="KKU33155.1"/>
    </source>
</evidence>
<dbReference type="AlphaFoldDB" id="A0A0G1SIM1"/>
<comment type="caution">
    <text evidence="1">The sequence shown here is derived from an EMBL/GenBank/DDBJ whole genome shotgun (WGS) entry which is preliminary data.</text>
</comment>
<evidence type="ECO:0000313" key="2">
    <source>
        <dbReference type="Proteomes" id="UP000034794"/>
    </source>
</evidence>